<feature type="compositionally biased region" description="Acidic residues" evidence="1">
    <location>
        <begin position="29"/>
        <end position="43"/>
    </location>
</feature>
<name>A0AAV2GAT7_9ROSI</name>
<feature type="compositionally biased region" description="Basic and acidic residues" evidence="1">
    <location>
        <begin position="16"/>
        <end position="28"/>
    </location>
</feature>
<dbReference type="AlphaFoldDB" id="A0AAV2GAT7"/>
<accession>A0AAV2GAT7</accession>
<evidence type="ECO:0000313" key="2">
    <source>
        <dbReference type="EMBL" id="CAL1407581.1"/>
    </source>
</evidence>
<reference evidence="2 3" key="1">
    <citation type="submission" date="2024-04" db="EMBL/GenBank/DDBJ databases">
        <authorList>
            <person name="Fracassetti M."/>
        </authorList>
    </citation>
    <scope>NUCLEOTIDE SEQUENCE [LARGE SCALE GENOMIC DNA]</scope>
</reference>
<organism evidence="2 3">
    <name type="scientific">Linum trigynum</name>
    <dbReference type="NCBI Taxonomy" id="586398"/>
    <lineage>
        <taxon>Eukaryota</taxon>
        <taxon>Viridiplantae</taxon>
        <taxon>Streptophyta</taxon>
        <taxon>Embryophyta</taxon>
        <taxon>Tracheophyta</taxon>
        <taxon>Spermatophyta</taxon>
        <taxon>Magnoliopsida</taxon>
        <taxon>eudicotyledons</taxon>
        <taxon>Gunneridae</taxon>
        <taxon>Pentapetalae</taxon>
        <taxon>rosids</taxon>
        <taxon>fabids</taxon>
        <taxon>Malpighiales</taxon>
        <taxon>Linaceae</taxon>
        <taxon>Linum</taxon>
    </lineage>
</organism>
<evidence type="ECO:0000256" key="1">
    <source>
        <dbReference type="SAM" id="MobiDB-lite"/>
    </source>
</evidence>
<proteinExistence type="predicted"/>
<keyword evidence="3" id="KW-1185">Reference proteome</keyword>
<protein>
    <submittedName>
        <fullName evidence="2">Uncharacterized protein</fullName>
    </submittedName>
</protein>
<sequence length="168" mass="19182">MNGKEKEEVEEEEENIEKGKDLDCSQKEESEEEGREVEEEEEGASGIQDTYEVEVDEASTSYKSYQCLPPKLDALLEKDPFVTLCQTKAKPSTIPLGGCDGSQSMMHYMLCGKEKKEEGKKKWSRGWSLMKTQVHEPSIMDSSKARDLRHHLTDENLNFKEVLGWTKT</sequence>
<dbReference type="EMBL" id="OZ034821">
    <property type="protein sequence ID" value="CAL1407581.1"/>
    <property type="molecule type" value="Genomic_DNA"/>
</dbReference>
<evidence type="ECO:0000313" key="3">
    <source>
        <dbReference type="Proteomes" id="UP001497516"/>
    </source>
</evidence>
<gene>
    <name evidence="2" type="ORF">LTRI10_LOCUS47240</name>
</gene>
<dbReference type="Proteomes" id="UP001497516">
    <property type="component" value="Chromosome 8"/>
</dbReference>
<feature type="region of interest" description="Disordered" evidence="1">
    <location>
        <begin position="1"/>
        <end position="51"/>
    </location>
</feature>